<evidence type="ECO:0000259" key="6">
    <source>
        <dbReference type="PROSITE" id="PS50983"/>
    </source>
</evidence>
<comment type="subcellular location">
    <subcellularLocation>
        <location evidence="1">Cell envelope</location>
    </subcellularLocation>
</comment>
<dbReference type="Gene3D" id="3.40.50.1980">
    <property type="entry name" value="Nitrogenase molybdenum iron protein domain"/>
    <property type="match status" value="2"/>
</dbReference>
<dbReference type="EMBL" id="BMNI01000001">
    <property type="protein sequence ID" value="GGO85928.1"/>
    <property type="molecule type" value="Genomic_DNA"/>
</dbReference>
<dbReference type="SUPFAM" id="SSF53807">
    <property type="entry name" value="Helical backbone' metal receptor"/>
    <property type="match status" value="1"/>
</dbReference>
<dbReference type="PROSITE" id="PS50983">
    <property type="entry name" value="FE_B12_PBP"/>
    <property type="match status" value="1"/>
</dbReference>
<dbReference type="InterPro" id="IPR051313">
    <property type="entry name" value="Bact_iron-sidero_bind"/>
</dbReference>
<reference evidence="8" key="1">
    <citation type="journal article" date="2019" name="Int. J. Syst. Evol. Microbiol.">
        <title>The Global Catalogue of Microorganisms (GCM) 10K type strain sequencing project: providing services to taxonomists for standard genome sequencing and annotation.</title>
        <authorList>
            <consortium name="The Broad Institute Genomics Platform"/>
            <consortium name="The Broad Institute Genome Sequencing Center for Infectious Disease"/>
            <person name="Wu L."/>
            <person name="Ma J."/>
        </authorList>
    </citation>
    <scope>NUCLEOTIDE SEQUENCE [LARGE SCALE GENOMIC DNA]</scope>
    <source>
        <strain evidence="8">CGMCC 4.7371</strain>
    </source>
</reference>
<evidence type="ECO:0000313" key="8">
    <source>
        <dbReference type="Proteomes" id="UP000655410"/>
    </source>
</evidence>
<comment type="caution">
    <text evidence="7">The sequence shown here is derived from an EMBL/GenBank/DDBJ whole genome shotgun (WGS) entry which is preliminary data.</text>
</comment>
<keyword evidence="4 5" id="KW-0732">Signal</keyword>
<evidence type="ECO:0000256" key="4">
    <source>
        <dbReference type="ARBA" id="ARBA00022729"/>
    </source>
</evidence>
<proteinExistence type="inferred from homology"/>
<accession>A0ABQ2N7C3</accession>
<dbReference type="PANTHER" id="PTHR30532">
    <property type="entry name" value="IRON III DICITRATE-BINDING PERIPLASMIC PROTEIN"/>
    <property type="match status" value="1"/>
</dbReference>
<name>A0ABQ2N7C3_9ACTN</name>
<gene>
    <name evidence="7" type="ORF">GCM10011584_07020</name>
</gene>
<keyword evidence="8" id="KW-1185">Reference proteome</keyword>
<evidence type="ECO:0000313" key="7">
    <source>
        <dbReference type="EMBL" id="GGO85928.1"/>
    </source>
</evidence>
<dbReference type="Proteomes" id="UP000655410">
    <property type="component" value="Unassembled WGS sequence"/>
</dbReference>
<organism evidence="7 8">
    <name type="scientific">Nocardioides phosphati</name>
    <dbReference type="NCBI Taxonomy" id="1867775"/>
    <lineage>
        <taxon>Bacteria</taxon>
        <taxon>Bacillati</taxon>
        <taxon>Actinomycetota</taxon>
        <taxon>Actinomycetes</taxon>
        <taxon>Propionibacteriales</taxon>
        <taxon>Nocardioidaceae</taxon>
        <taxon>Nocardioides</taxon>
    </lineage>
</organism>
<evidence type="ECO:0000256" key="2">
    <source>
        <dbReference type="ARBA" id="ARBA00008814"/>
    </source>
</evidence>
<protein>
    <submittedName>
        <fullName evidence="7">Periplasmic binding protein</fullName>
    </submittedName>
</protein>
<dbReference type="PROSITE" id="PS51257">
    <property type="entry name" value="PROKAR_LIPOPROTEIN"/>
    <property type="match status" value="1"/>
</dbReference>
<evidence type="ECO:0000256" key="5">
    <source>
        <dbReference type="SAM" id="SignalP"/>
    </source>
</evidence>
<comment type="similarity">
    <text evidence="2">Belongs to the bacterial solute-binding protein 8 family.</text>
</comment>
<keyword evidence="3" id="KW-0813">Transport</keyword>
<feature type="chain" id="PRO_5046769089" evidence="5">
    <location>
        <begin position="27"/>
        <end position="341"/>
    </location>
</feature>
<feature type="domain" description="Fe/B12 periplasmic-binding" evidence="6">
    <location>
        <begin position="57"/>
        <end position="338"/>
    </location>
</feature>
<dbReference type="RefSeq" id="WP_188782563.1">
    <property type="nucleotide sequence ID" value="NZ_BMNI01000001.1"/>
</dbReference>
<dbReference type="Pfam" id="PF01497">
    <property type="entry name" value="Peripla_BP_2"/>
    <property type="match status" value="1"/>
</dbReference>
<evidence type="ECO:0000256" key="1">
    <source>
        <dbReference type="ARBA" id="ARBA00004196"/>
    </source>
</evidence>
<feature type="signal peptide" evidence="5">
    <location>
        <begin position="1"/>
        <end position="26"/>
    </location>
</feature>
<evidence type="ECO:0000256" key="3">
    <source>
        <dbReference type="ARBA" id="ARBA00022448"/>
    </source>
</evidence>
<sequence length="341" mass="35326">MKLSRTAGLVAALAGVLLSSTACSSAKEDGAAADPAFHAVTIKGALGTAEITERPERVVSLGWSTTDAMLALGVVPVGMEAQPYGGDAHGVLPWVKAKLADMGAKTPEVLTPSSSGDPDYKAILALKPDLVLAPYSGLTQAQYDKLAEIPGVDVVAYPTTPWATPLDQVVDISAEALGVPKARAEAVLDGLDDAVAAKAAEHPEFTGRTIATLAPDTEQFWTYTPADPREKLLRDLGFTTAPSVERFAKTADEGAFAVPFAYEKSTELTSDVLLTYSGSADELKQLQGGAPYKAMAQVKTGAVANLVGADKVAAVGPPTALSLPWALDDLVDLLAKAVKKA</sequence>
<dbReference type="InterPro" id="IPR002491">
    <property type="entry name" value="ABC_transptr_periplasmic_BD"/>
</dbReference>
<dbReference type="PANTHER" id="PTHR30532:SF24">
    <property type="entry name" value="FERRIC ENTEROBACTIN-BINDING PERIPLASMIC PROTEIN FEPB"/>
    <property type="match status" value="1"/>
</dbReference>